<reference evidence="1" key="1">
    <citation type="journal article" date="2021" name="Proc. Natl. Acad. Sci. U.S.A.">
        <title>Three genomes in the algal genus Volvox reveal the fate of a haploid sex-determining region after a transition to homothallism.</title>
        <authorList>
            <person name="Yamamoto K."/>
            <person name="Hamaji T."/>
            <person name="Kawai-Toyooka H."/>
            <person name="Matsuzaki R."/>
            <person name="Takahashi F."/>
            <person name="Nishimura Y."/>
            <person name="Kawachi M."/>
            <person name="Noguchi H."/>
            <person name="Minakuchi Y."/>
            <person name="Umen J.G."/>
            <person name="Toyoda A."/>
            <person name="Nozaki H."/>
        </authorList>
    </citation>
    <scope>NUCLEOTIDE SEQUENCE</scope>
    <source>
        <strain evidence="1">NIES-3780</strain>
    </source>
</reference>
<name>A0A8J4BWX5_9CHLO</name>
<dbReference type="EMBL" id="BNCO01000092">
    <property type="protein sequence ID" value="GIL66994.1"/>
    <property type="molecule type" value="Genomic_DNA"/>
</dbReference>
<comment type="caution">
    <text evidence="1">The sequence shown here is derived from an EMBL/GenBank/DDBJ whole genome shotgun (WGS) entry which is preliminary data.</text>
</comment>
<keyword evidence="2" id="KW-1185">Reference proteome</keyword>
<gene>
    <name evidence="1" type="ORF">Vafri_20396</name>
</gene>
<dbReference type="AlphaFoldDB" id="A0A8J4BWX5"/>
<dbReference type="Proteomes" id="UP000747399">
    <property type="component" value="Unassembled WGS sequence"/>
</dbReference>
<feature type="non-terminal residue" evidence="1">
    <location>
        <position position="134"/>
    </location>
</feature>
<evidence type="ECO:0000313" key="2">
    <source>
        <dbReference type="Proteomes" id="UP000747399"/>
    </source>
</evidence>
<accession>A0A8J4BWX5</accession>
<proteinExistence type="predicted"/>
<organism evidence="1 2">
    <name type="scientific">Volvox africanus</name>
    <dbReference type="NCBI Taxonomy" id="51714"/>
    <lineage>
        <taxon>Eukaryota</taxon>
        <taxon>Viridiplantae</taxon>
        <taxon>Chlorophyta</taxon>
        <taxon>core chlorophytes</taxon>
        <taxon>Chlorophyceae</taxon>
        <taxon>CS clade</taxon>
        <taxon>Chlamydomonadales</taxon>
        <taxon>Volvocaceae</taxon>
        <taxon>Volvox</taxon>
    </lineage>
</organism>
<evidence type="ECO:0000313" key="1">
    <source>
        <dbReference type="EMBL" id="GIL66994.1"/>
    </source>
</evidence>
<protein>
    <submittedName>
        <fullName evidence="1">Uncharacterized protein</fullName>
    </submittedName>
</protein>
<sequence length="134" mass="13386">MHRRMRGYACTCSHLGIPQALAAVPSSPTDAAGTGLRLTESVVIAAPAKGGCNSATEVGPNRAAGHNHNGASALRNVGNINGSGMNPAASQHLADSIAGLAAVTAGPRPALRPAGHSETYDGRTAKTLRTRAAG</sequence>